<name>A0AAE5RTN5_9HYPH</name>
<organism evidence="2 3">
    <name type="scientific">Agrobacterium rosae</name>
    <dbReference type="NCBI Taxonomy" id="1972867"/>
    <lineage>
        <taxon>Bacteria</taxon>
        <taxon>Pseudomonadati</taxon>
        <taxon>Pseudomonadota</taxon>
        <taxon>Alphaproteobacteria</taxon>
        <taxon>Hyphomicrobiales</taxon>
        <taxon>Rhizobiaceae</taxon>
        <taxon>Rhizobium/Agrobacterium group</taxon>
        <taxon>Agrobacterium</taxon>
    </lineage>
</organism>
<dbReference type="RefSeq" id="WP_103660054.1">
    <property type="nucleotide sequence ID" value="NZ_NXEJ01000011.1"/>
</dbReference>
<dbReference type="AlphaFoldDB" id="A0AAE5RTN5"/>
<gene>
    <name evidence="2" type="ORF">CPJ18_22100</name>
</gene>
<dbReference type="Proteomes" id="UP000237447">
    <property type="component" value="Unassembled WGS sequence"/>
</dbReference>
<accession>A0AAE5RTN5</accession>
<comment type="caution">
    <text evidence="2">The sequence shown here is derived from an EMBL/GenBank/DDBJ whole genome shotgun (WGS) entry which is preliminary data.</text>
</comment>
<proteinExistence type="predicted"/>
<dbReference type="EMBL" id="NXEJ01000011">
    <property type="protein sequence ID" value="POO49146.1"/>
    <property type="molecule type" value="Genomic_DNA"/>
</dbReference>
<feature type="region of interest" description="Disordered" evidence="1">
    <location>
        <begin position="32"/>
        <end position="63"/>
    </location>
</feature>
<evidence type="ECO:0000313" key="3">
    <source>
        <dbReference type="Proteomes" id="UP000237447"/>
    </source>
</evidence>
<evidence type="ECO:0000313" key="2">
    <source>
        <dbReference type="EMBL" id="POO49146.1"/>
    </source>
</evidence>
<reference evidence="2 3" key="1">
    <citation type="journal article" date="2018" name="Syst. Appl. Microbiol.">
        <title>Agrobacterium rosae sp. nov., isolated from galls on different agricultural crops.</title>
        <authorList>
            <person name="Kuzmanovic N."/>
            <person name="Pulawska J."/>
            <person name="Smalla K."/>
            <person name="Nesme X."/>
        </authorList>
    </citation>
    <scope>NUCLEOTIDE SEQUENCE [LARGE SCALE GENOMIC DNA]</scope>
    <source>
        <strain evidence="2 3">NCPPB 1650</strain>
    </source>
</reference>
<sequence length="307" mass="35468">MESESNNLETGTALSLDEAADLISQTLDVSEDSFVEQPDENVELPEVDEVVEAPETDETPEEEQYFDIDGNQVSLSEIRSSYMRQSDYTKKTQEIAEQRKYYQENQRDINTLRSEAMQGIEALKHQISIEFRQMEYPDFDYLAENDPGEYVRQKAQWEKREHAVRQIYDAENALKQKAAAYEAEQHQAQIQETSNRFFEKYPDLKDRTKADEVFSDITGLLMETGFSEPEIKSIADFRIIDLLYRVVQAEKAQKAIPNVIEKINKKPVISAKENSRKTSADYDRQSYEKFNQSRSVADAAALIKNLL</sequence>
<dbReference type="GeneID" id="86882009"/>
<evidence type="ECO:0000256" key="1">
    <source>
        <dbReference type="SAM" id="MobiDB-lite"/>
    </source>
</evidence>
<evidence type="ECO:0008006" key="4">
    <source>
        <dbReference type="Google" id="ProtNLM"/>
    </source>
</evidence>
<protein>
    <recommendedName>
        <fullName evidence="4">Scaffolding protein</fullName>
    </recommendedName>
</protein>